<evidence type="ECO:0000313" key="2">
    <source>
        <dbReference type="Proteomes" id="UP000597444"/>
    </source>
</evidence>
<dbReference type="GO" id="GO:0045892">
    <property type="term" value="P:negative regulation of DNA-templated transcription"/>
    <property type="evidence" value="ECO:0007669"/>
    <property type="project" value="UniProtKB-ARBA"/>
</dbReference>
<dbReference type="AlphaFoldDB" id="A0A8J3IZ29"/>
<dbReference type="InterPro" id="IPR003735">
    <property type="entry name" value="Metal_Tscrpt_repr"/>
</dbReference>
<dbReference type="RefSeq" id="WP_220211694.1">
    <property type="nucleotide sequence ID" value="NZ_BNJK01000004.1"/>
</dbReference>
<keyword evidence="2" id="KW-1185">Reference proteome</keyword>
<sequence length="91" mass="10557">MAALDEEKQKLLTRLRRIEGQTRGLQRMVEEDKYCVDIMTQIAGVQAALEQVSIQLMERHLRHCVSEAILEGKGEEKIQEMMTVLKHYSRS</sequence>
<dbReference type="PANTHER" id="PTHR33677:SF3">
    <property type="entry name" value="COPPER-SENSING TRANSCRIPTIONAL REPRESSOR RICR"/>
    <property type="match status" value="1"/>
</dbReference>
<dbReference type="Gene3D" id="1.20.58.1000">
    <property type="entry name" value="Metal-sensitive repressor, helix protomer"/>
    <property type="match status" value="1"/>
</dbReference>
<comment type="caution">
    <text evidence="1">The sequence shown here is derived from an EMBL/GenBank/DDBJ whole genome shotgun (WGS) entry which is preliminary data.</text>
</comment>
<dbReference type="EMBL" id="BNJK01000004">
    <property type="protein sequence ID" value="GHP01136.1"/>
    <property type="molecule type" value="Genomic_DNA"/>
</dbReference>
<dbReference type="Pfam" id="PF02583">
    <property type="entry name" value="Trns_repr_metal"/>
    <property type="match status" value="1"/>
</dbReference>
<dbReference type="Proteomes" id="UP000597444">
    <property type="component" value="Unassembled WGS sequence"/>
</dbReference>
<dbReference type="PANTHER" id="PTHR33677">
    <property type="entry name" value="TRANSCRIPTIONAL REPRESSOR FRMR-RELATED"/>
    <property type="match status" value="1"/>
</dbReference>
<dbReference type="GO" id="GO:0046872">
    <property type="term" value="F:metal ion binding"/>
    <property type="evidence" value="ECO:0007669"/>
    <property type="project" value="InterPro"/>
</dbReference>
<accession>A0A8J3IZ29</accession>
<organism evidence="1 2">
    <name type="scientific">Reticulibacter mediterranei</name>
    <dbReference type="NCBI Taxonomy" id="2778369"/>
    <lineage>
        <taxon>Bacteria</taxon>
        <taxon>Bacillati</taxon>
        <taxon>Chloroflexota</taxon>
        <taxon>Ktedonobacteria</taxon>
        <taxon>Ktedonobacterales</taxon>
        <taxon>Reticulibacteraceae</taxon>
        <taxon>Reticulibacter</taxon>
    </lineage>
</organism>
<dbReference type="InterPro" id="IPR038390">
    <property type="entry name" value="Metal_Tscrpt_repr_sf"/>
</dbReference>
<dbReference type="CDD" id="cd10148">
    <property type="entry name" value="CsoR-like_DUF156"/>
    <property type="match status" value="1"/>
</dbReference>
<dbReference type="GO" id="GO:0003677">
    <property type="term" value="F:DNA binding"/>
    <property type="evidence" value="ECO:0007669"/>
    <property type="project" value="InterPro"/>
</dbReference>
<evidence type="ECO:0000313" key="1">
    <source>
        <dbReference type="EMBL" id="GHP01136.1"/>
    </source>
</evidence>
<name>A0A8J3IZ29_9CHLR</name>
<proteinExistence type="predicted"/>
<gene>
    <name evidence="1" type="ORF">KSF_111830</name>
</gene>
<protein>
    <submittedName>
        <fullName evidence="1">Transcriptional regulator</fullName>
    </submittedName>
</protein>
<reference evidence="1" key="1">
    <citation type="submission" date="2020-10" db="EMBL/GenBank/DDBJ databases">
        <title>Taxonomic study of unclassified bacteria belonging to the class Ktedonobacteria.</title>
        <authorList>
            <person name="Yabe S."/>
            <person name="Wang C.M."/>
            <person name="Zheng Y."/>
            <person name="Sakai Y."/>
            <person name="Cavaletti L."/>
            <person name="Monciardini P."/>
            <person name="Donadio S."/>
        </authorList>
    </citation>
    <scope>NUCLEOTIDE SEQUENCE</scope>
    <source>
        <strain evidence="1">ID150040</strain>
    </source>
</reference>